<dbReference type="EMBL" id="KF649305">
    <property type="protein sequence ID" value="AHB62171.1"/>
    <property type="molecule type" value="Genomic_DNA"/>
</dbReference>
<organism evidence="1">
    <name type="scientific">Palmaria palmata</name>
    <name type="common">Dulse</name>
    <name type="synonym">Rhodymenia palmata</name>
    <dbReference type="NCBI Taxonomy" id="2822"/>
    <lineage>
        <taxon>Eukaryota</taxon>
        <taxon>Rhodophyta</taxon>
        <taxon>Florideophyceae</taxon>
        <taxon>Nemaliophycidae</taxon>
        <taxon>Palmariales</taxon>
        <taxon>Palmariaceae</taxon>
        <taxon>Palmaria</taxon>
    </lineage>
</organism>
<dbReference type="GeneID" id="22834692"/>
<keyword evidence="1" id="KW-0496">Mitochondrion</keyword>
<protein>
    <submittedName>
        <fullName evidence="1">Ribosomal protein L20</fullName>
    </submittedName>
</protein>
<sequence>MRLSNVKFEVKKTSARKLKKRVFSKATVLKTLGIGPGLLVFLKKQQRISLNKHCISNLITEELGTFIVLRFD</sequence>
<geneLocation type="mitochondrion" evidence="1"/>
<evidence type="ECO:0000313" key="1">
    <source>
        <dbReference type="EMBL" id="AHB62171.1"/>
    </source>
</evidence>
<dbReference type="RefSeq" id="YP_009114108.1">
    <property type="nucleotide sequence ID" value="NC_026056.1"/>
</dbReference>
<name>A0A0A7A6M2_PALPL</name>
<reference evidence="1" key="1">
    <citation type="submission" date="2013-09" db="EMBL/GenBank/DDBJ databases">
        <title>Complete mitochondrion genomes reveal florideophycean red algal diversity.</title>
        <authorList>
            <person name="Yang E.C."/>
            <person name="Kim K.M."/>
            <person name="Kim S.Y."/>
            <person name="Yoon H.S."/>
        </authorList>
    </citation>
    <scope>NUCLEOTIDE SEQUENCE</scope>
</reference>
<accession>A0A0A7A6M2</accession>
<gene>
    <name evidence="1" type="primary">rpl20</name>
    <name evidence="1" type="ORF">Palm.palm.mt.48</name>
</gene>
<dbReference type="AlphaFoldDB" id="A0A0A7A6M2"/>
<dbReference type="GO" id="GO:0005840">
    <property type="term" value="C:ribosome"/>
    <property type="evidence" value="ECO:0007669"/>
    <property type="project" value="UniProtKB-KW"/>
</dbReference>
<keyword evidence="1" id="KW-0687">Ribonucleoprotein</keyword>
<proteinExistence type="predicted"/>
<keyword evidence="1" id="KW-0689">Ribosomal protein</keyword>